<evidence type="ECO:0000313" key="2">
    <source>
        <dbReference type="EMBL" id="AYB44620.1"/>
    </source>
</evidence>
<reference evidence="2 3" key="1">
    <citation type="submission" date="2018-09" db="EMBL/GenBank/DDBJ databases">
        <title>Genome Sequence of Paenibacillus lautus Strain E7593-69, Azo Dye-Degrading Bacteria, Isolated from Commercial Tattoo Inks.</title>
        <authorList>
            <person name="Nho S.W."/>
            <person name="Kim S.-J."/>
            <person name="Kweon O."/>
            <person name="Cerniglia C.E."/>
        </authorList>
    </citation>
    <scope>NUCLEOTIDE SEQUENCE [LARGE SCALE GENOMIC DNA]</scope>
    <source>
        <strain evidence="2 3">E7593-69</strain>
    </source>
</reference>
<organism evidence="2 3">
    <name type="scientific">Paenibacillus lautus</name>
    <name type="common">Bacillus lautus</name>
    <dbReference type="NCBI Taxonomy" id="1401"/>
    <lineage>
        <taxon>Bacteria</taxon>
        <taxon>Bacillati</taxon>
        <taxon>Bacillota</taxon>
        <taxon>Bacilli</taxon>
        <taxon>Bacillales</taxon>
        <taxon>Paenibacillaceae</taxon>
        <taxon>Paenibacillus</taxon>
    </lineage>
</organism>
<proteinExistence type="predicted"/>
<dbReference type="RefSeq" id="WP_119848507.1">
    <property type="nucleotide sequence ID" value="NZ_CP032412.1"/>
</dbReference>
<evidence type="ECO:0000256" key="1">
    <source>
        <dbReference type="SAM" id="Phobius"/>
    </source>
</evidence>
<sequence length="69" mass="7941">MIGEIYSGYLDVAILIWLFSGLFNLFIDTNKYLQSNMAKEKKVSRVLGWINIGIVTVWFLVIVLVKVFV</sequence>
<feature type="transmembrane region" description="Helical" evidence="1">
    <location>
        <begin position="46"/>
        <end position="68"/>
    </location>
</feature>
<dbReference type="Proteomes" id="UP000266552">
    <property type="component" value="Chromosome"/>
</dbReference>
<feature type="transmembrane region" description="Helical" evidence="1">
    <location>
        <begin position="6"/>
        <end position="26"/>
    </location>
</feature>
<dbReference type="EMBL" id="CP032412">
    <property type="protein sequence ID" value="AYB44620.1"/>
    <property type="molecule type" value="Genomic_DNA"/>
</dbReference>
<evidence type="ECO:0000313" key="3">
    <source>
        <dbReference type="Proteomes" id="UP000266552"/>
    </source>
</evidence>
<accession>A0A385TJE4</accession>
<dbReference type="InterPro" id="IPR049971">
    <property type="entry name" value="CLC_0170-like"/>
</dbReference>
<dbReference type="AlphaFoldDB" id="A0A385TJE4"/>
<keyword evidence="1" id="KW-0472">Membrane</keyword>
<keyword evidence="1" id="KW-0812">Transmembrane</keyword>
<name>A0A385TJE4_PAELA</name>
<keyword evidence="3" id="KW-1185">Reference proteome</keyword>
<protein>
    <submittedName>
        <fullName evidence="2">Uncharacterized protein</fullName>
    </submittedName>
</protein>
<keyword evidence="1" id="KW-1133">Transmembrane helix</keyword>
<dbReference type="NCBIfam" id="NF042414">
    <property type="entry name" value="CLC_0170_fam"/>
    <property type="match status" value="1"/>
</dbReference>
<dbReference type="KEGG" id="plw:D5F53_15650"/>
<gene>
    <name evidence="2" type="ORF">D5F53_15650</name>
</gene>